<reference evidence="1 2" key="1">
    <citation type="journal article" date="2021" name="Nat. Commun.">
        <title>Genetic determinants of endophytism in the Arabidopsis root mycobiome.</title>
        <authorList>
            <person name="Mesny F."/>
            <person name="Miyauchi S."/>
            <person name="Thiergart T."/>
            <person name="Pickel B."/>
            <person name="Atanasova L."/>
            <person name="Karlsson M."/>
            <person name="Huettel B."/>
            <person name="Barry K.W."/>
            <person name="Haridas S."/>
            <person name="Chen C."/>
            <person name="Bauer D."/>
            <person name="Andreopoulos W."/>
            <person name="Pangilinan J."/>
            <person name="LaButti K."/>
            <person name="Riley R."/>
            <person name="Lipzen A."/>
            <person name="Clum A."/>
            <person name="Drula E."/>
            <person name="Henrissat B."/>
            <person name="Kohler A."/>
            <person name="Grigoriev I.V."/>
            <person name="Martin F.M."/>
            <person name="Hacquard S."/>
        </authorList>
    </citation>
    <scope>NUCLEOTIDE SEQUENCE [LARGE SCALE GENOMIC DNA]</scope>
    <source>
        <strain evidence="1 2">MPI-SDFR-AT-0079</strain>
    </source>
</reference>
<keyword evidence="2" id="KW-1185">Reference proteome</keyword>
<accession>A0ACB7P0J1</accession>
<gene>
    <name evidence="1" type="ORF">F5144DRAFT_593655</name>
</gene>
<organism evidence="1 2">
    <name type="scientific">Chaetomium tenue</name>
    <dbReference type="NCBI Taxonomy" id="1854479"/>
    <lineage>
        <taxon>Eukaryota</taxon>
        <taxon>Fungi</taxon>
        <taxon>Dikarya</taxon>
        <taxon>Ascomycota</taxon>
        <taxon>Pezizomycotina</taxon>
        <taxon>Sordariomycetes</taxon>
        <taxon>Sordariomycetidae</taxon>
        <taxon>Sordariales</taxon>
        <taxon>Chaetomiaceae</taxon>
        <taxon>Chaetomium</taxon>
    </lineage>
</organism>
<sequence>MVPNPLGMQGLMGRPTTGPESKPPMTSKQAQKLYREATRGPRLSRAEQRRVEREEQDRIRRELDRDRQTTRARALRDKKKEKEQRMLEDKRRKGLPLVEPRASQDTISRVGLGVVREEEVVVDENIPPGKTAGIISEVKRRRLGDGMEEGKKNTVVKVEVKEVDMPTKRAEQLGAKDALQDGQASTPGGSASPGERVGKGVTGGDNGKDPAPKKKPLETPKLEEMKGLAEKKTHGRKTSADGSKLGSGSSQPGTLAHTDPPKATDEPLAAKTCKKPPAARPSRLGTPNQSTPSTPTPLSKPSPRDTRDDFYSAPPTSTQLFIMSHIDDLCPSLTQEARELQGDPPAAVQPAKPTPRQQPCMADFKSDRPRQITRQVARVRTPMAPPPRPTKVVPAKAMKPSEALAIPFISTQDLLFSSQDLRDVEEPTTTPSKAGDLGSSNKPPPFRRPPVAGQGPSRLSNHAPRTPAQPHTTPRPRPKPPTPGLKQPPPPVNGDKLRQPVFTAGQQVWGISLSGQPRRKGHTTHRSLNRSKKTHQEEERKRHDGREPPPDPAKKGPVEPTITVSQETDYGDPELDLIDFDDLVTATS</sequence>
<name>A0ACB7P0J1_9PEZI</name>
<proteinExistence type="predicted"/>
<evidence type="ECO:0000313" key="1">
    <source>
        <dbReference type="EMBL" id="KAH6627432.1"/>
    </source>
</evidence>
<dbReference type="EMBL" id="JAGIZQ010000005">
    <property type="protein sequence ID" value="KAH6627432.1"/>
    <property type="molecule type" value="Genomic_DNA"/>
</dbReference>
<protein>
    <submittedName>
        <fullName evidence="1">Uncharacterized protein</fullName>
    </submittedName>
</protein>
<comment type="caution">
    <text evidence="1">The sequence shown here is derived from an EMBL/GenBank/DDBJ whole genome shotgun (WGS) entry which is preliminary data.</text>
</comment>
<dbReference type="Proteomes" id="UP000724584">
    <property type="component" value="Unassembled WGS sequence"/>
</dbReference>
<evidence type="ECO:0000313" key="2">
    <source>
        <dbReference type="Proteomes" id="UP000724584"/>
    </source>
</evidence>